<keyword evidence="10" id="KW-1185">Reference proteome</keyword>
<evidence type="ECO:0000256" key="6">
    <source>
        <dbReference type="ARBA" id="ARBA00048348"/>
    </source>
</evidence>
<organism evidence="9 10">
    <name type="scientific">Armatimonas rosea</name>
    <dbReference type="NCBI Taxonomy" id="685828"/>
    <lineage>
        <taxon>Bacteria</taxon>
        <taxon>Bacillati</taxon>
        <taxon>Armatimonadota</taxon>
        <taxon>Armatimonadia</taxon>
        <taxon>Armatimonadales</taxon>
        <taxon>Armatimonadaceae</taxon>
        <taxon>Armatimonas</taxon>
    </lineage>
</organism>
<dbReference type="Proteomes" id="UP000520814">
    <property type="component" value="Unassembled WGS sequence"/>
</dbReference>
<dbReference type="GO" id="GO:0004089">
    <property type="term" value="F:carbonate dehydratase activity"/>
    <property type="evidence" value="ECO:0007669"/>
    <property type="project" value="UniProtKB-UniRule"/>
</dbReference>
<dbReference type="RefSeq" id="WP_184198423.1">
    <property type="nucleotide sequence ID" value="NZ_JACHGW010000003.1"/>
</dbReference>
<gene>
    <name evidence="9" type="ORF">HNQ39_003258</name>
</gene>
<keyword evidence="3 7" id="KW-0479">Metal-binding</keyword>
<evidence type="ECO:0000256" key="2">
    <source>
        <dbReference type="ARBA" id="ARBA00012925"/>
    </source>
</evidence>
<dbReference type="GO" id="GO:0008270">
    <property type="term" value="F:zinc ion binding"/>
    <property type="evidence" value="ECO:0007669"/>
    <property type="project" value="UniProtKB-UniRule"/>
</dbReference>
<name>A0A7W9SSY5_ARMRO</name>
<feature type="binding site" evidence="7">
    <location>
        <position position="132"/>
    </location>
    <ligand>
        <name>Zn(2+)</name>
        <dbReference type="ChEBI" id="CHEBI:29105"/>
    </ligand>
</feature>
<evidence type="ECO:0000256" key="4">
    <source>
        <dbReference type="ARBA" id="ARBA00022833"/>
    </source>
</evidence>
<sequence>MASVASVGFLSLLGTSAFSSPQKPAVSSEKLSATQSLADLKAGNQRYSSGHPQHPHEGVKRLQDTALYGQHPKAVVLGCADSRVSPELLFDQGVGDIFDVRVAGNVANKDELASMEYAVGHLHTPLIVVLGHSKCGAVTAVASGEYLPGPNLNSLAVHITDAVNAVKKTKPELKGDPLVAASIEANVQESLEDIYQGSEALRSAIDKKEVLLVGAVYDLKTGHIHWLPAYTPKAK</sequence>
<evidence type="ECO:0000256" key="8">
    <source>
        <dbReference type="RuleBase" id="RU003956"/>
    </source>
</evidence>
<dbReference type="EC" id="4.2.1.1" evidence="2 8"/>
<dbReference type="PANTHER" id="PTHR11002">
    <property type="entry name" value="CARBONIC ANHYDRASE"/>
    <property type="match status" value="1"/>
</dbReference>
<comment type="cofactor">
    <cofactor evidence="7">
        <name>Zn(2+)</name>
        <dbReference type="ChEBI" id="CHEBI:29105"/>
    </cofactor>
    <text evidence="7">Binds 1 zinc ion per subunit.</text>
</comment>
<evidence type="ECO:0000313" key="10">
    <source>
        <dbReference type="Proteomes" id="UP000520814"/>
    </source>
</evidence>
<keyword evidence="4 7" id="KW-0862">Zinc</keyword>
<dbReference type="EMBL" id="JACHGW010000003">
    <property type="protein sequence ID" value="MBB6051448.1"/>
    <property type="molecule type" value="Genomic_DNA"/>
</dbReference>
<dbReference type="PROSITE" id="PS00704">
    <property type="entry name" value="PROK_CO2_ANHYDRASE_1"/>
    <property type="match status" value="1"/>
</dbReference>
<dbReference type="PANTHER" id="PTHR11002:SF76">
    <property type="entry name" value="CARBONIC ANHYDRASE"/>
    <property type="match status" value="1"/>
</dbReference>
<protein>
    <recommendedName>
        <fullName evidence="2 8">Carbonic anhydrase</fullName>
        <ecNumber evidence="2 8">4.2.1.1</ecNumber>
    </recommendedName>
    <alternativeName>
        <fullName evidence="8">Carbonate dehydratase</fullName>
    </alternativeName>
</protein>
<comment type="caution">
    <text evidence="9">The sequence shown here is derived from an EMBL/GenBank/DDBJ whole genome shotgun (WGS) entry which is preliminary data.</text>
</comment>
<feature type="binding site" evidence="7">
    <location>
        <position position="81"/>
    </location>
    <ligand>
        <name>Zn(2+)</name>
        <dbReference type="ChEBI" id="CHEBI:29105"/>
    </ligand>
</feature>
<comment type="catalytic activity">
    <reaction evidence="6 8">
        <text>hydrogencarbonate + H(+) = CO2 + H2O</text>
        <dbReference type="Rhea" id="RHEA:10748"/>
        <dbReference type="ChEBI" id="CHEBI:15377"/>
        <dbReference type="ChEBI" id="CHEBI:15378"/>
        <dbReference type="ChEBI" id="CHEBI:16526"/>
        <dbReference type="ChEBI" id="CHEBI:17544"/>
        <dbReference type="EC" id="4.2.1.1"/>
    </reaction>
</comment>
<dbReference type="Pfam" id="PF00484">
    <property type="entry name" value="Pro_CA"/>
    <property type="match status" value="1"/>
</dbReference>
<evidence type="ECO:0000256" key="7">
    <source>
        <dbReference type="PIRSR" id="PIRSR601765-1"/>
    </source>
</evidence>
<accession>A0A7W9SSY5</accession>
<feature type="binding site" evidence="7">
    <location>
        <position position="135"/>
    </location>
    <ligand>
        <name>Zn(2+)</name>
        <dbReference type="ChEBI" id="CHEBI:29105"/>
    </ligand>
</feature>
<proteinExistence type="inferred from homology"/>
<dbReference type="PROSITE" id="PS00705">
    <property type="entry name" value="PROK_CO2_ANHYDRASE_2"/>
    <property type="match status" value="1"/>
</dbReference>
<reference evidence="9 10" key="1">
    <citation type="submission" date="2020-08" db="EMBL/GenBank/DDBJ databases">
        <title>Genomic Encyclopedia of Type Strains, Phase IV (KMG-IV): sequencing the most valuable type-strain genomes for metagenomic binning, comparative biology and taxonomic classification.</title>
        <authorList>
            <person name="Goeker M."/>
        </authorList>
    </citation>
    <scope>NUCLEOTIDE SEQUENCE [LARGE SCALE GENOMIC DNA]</scope>
    <source>
        <strain evidence="9 10">DSM 23562</strain>
    </source>
</reference>
<dbReference type="Gene3D" id="3.40.1050.10">
    <property type="entry name" value="Carbonic anhydrase"/>
    <property type="match status" value="1"/>
</dbReference>
<evidence type="ECO:0000256" key="3">
    <source>
        <dbReference type="ARBA" id="ARBA00022723"/>
    </source>
</evidence>
<dbReference type="CDD" id="cd03378">
    <property type="entry name" value="beta_CA_cladeC"/>
    <property type="match status" value="1"/>
</dbReference>
<dbReference type="InterPro" id="IPR001765">
    <property type="entry name" value="Carbonic_anhydrase"/>
</dbReference>
<dbReference type="SMART" id="SM00947">
    <property type="entry name" value="Pro_CA"/>
    <property type="match status" value="1"/>
</dbReference>
<keyword evidence="5 8" id="KW-0456">Lyase</keyword>
<feature type="binding site" evidence="7">
    <location>
        <position position="79"/>
    </location>
    <ligand>
        <name>Zn(2+)</name>
        <dbReference type="ChEBI" id="CHEBI:29105"/>
    </ligand>
</feature>
<comment type="similarity">
    <text evidence="1 8">Belongs to the beta-class carbonic anhydrase family.</text>
</comment>
<dbReference type="SUPFAM" id="SSF53056">
    <property type="entry name" value="beta-carbonic anhydrase, cab"/>
    <property type="match status" value="1"/>
</dbReference>
<dbReference type="InterPro" id="IPR036874">
    <property type="entry name" value="Carbonic_anhydrase_sf"/>
</dbReference>
<dbReference type="AlphaFoldDB" id="A0A7W9SSY5"/>
<evidence type="ECO:0000256" key="1">
    <source>
        <dbReference type="ARBA" id="ARBA00006217"/>
    </source>
</evidence>
<evidence type="ECO:0000313" key="9">
    <source>
        <dbReference type="EMBL" id="MBB6051448.1"/>
    </source>
</evidence>
<dbReference type="InterPro" id="IPR015892">
    <property type="entry name" value="Carbonic_anhydrase_CS"/>
</dbReference>
<comment type="function">
    <text evidence="8">Reversible hydration of carbon dioxide.</text>
</comment>
<evidence type="ECO:0000256" key="5">
    <source>
        <dbReference type="ARBA" id="ARBA00023239"/>
    </source>
</evidence>
<dbReference type="GO" id="GO:0015976">
    <property type="term" value="P:carbon utilization"/>
    <property type="evidence" value="ECO:0007669"/>
    <property type="project" value="InterPro"/>
</dbReference>